<evidence type="ECO:0000313" key="1">
    <source>
        <dbReference type="EMBL" id="KAI4337515.1"/>
    </source>
</evidence>
<reference evidence="1 2" key="1">
    <citation type="journal article" date="2022" name="DNA Res.">
        <title>Chromosomal-level genome assembly of the orchid tree Bauhinia variegata (Leguminosae; Cercidoideae) supports the allotetraploid origin hypothesis of Bauhinia.</title>
        <authorList>
            <person name="Zhong Y."/>
            <person name="Chen Y."/>
            <person name="Zheng D."/>
            <person name="Pang J."/>
            <person name="Liu Y."/>
            <person name="Luo S."/>
            <person name="Meng S."/>
            <person name="Qian L."/>
            <person name="Wei D."/>
            <person name="Dai S."/>
            <person name="Zhou R."/>
        </authorList>
    </citation>
    <scope>NUCLEOTIDE SEQUENCE [LARGE SCALE GENOMIC DNA]</scope>
    <source>
        <strain evidence="1">BV-YZ2020</strain>
    </source>
</reference>
<gene>
    <name evidence="1" type="ORF">L6164_015921</name>
</gene>
<protein>
    <submittedName>
        <fullName evidence="1">Uncharacterized protein</fullName>
    </submittedName>
</protein>
<name>A0ACB9NMX1_BAUVA</name>
<comment type="caution">
    <text evidence="1">The sequence shown here is derived from an EMBL/GenBank/DDBJ whole genome shotgun (WGS) entry which is preliminary data.</text>
</comment>
<evidence type="ECO:0000313" key="2">
    <source>
        <dbReference type="Proteomes" id="UP000828941"/>
    </source>
</evidence>
<organism evidence="1 2">
    <name type="scientific">Bauhinia variegata</name>
    <name type="common">Purple orchid tree</name>
    <name type="synonym">Phanera variegata</name>
    <dbReference type="NCBI Taxonomy" id="167791"/>
    <lineage>
        <taxon>Eukaryota</taxon>
        <taxon>Viridiplantae</taxon>
        <taxon>Streptophyta</taxon>
        <taxon>Embryophyta</taxon>
        <taxon>Tracheophyta</taxon>
        <taxon>Spermatophyta</taxon>
        <taxon>Magnoliopsida</taxon>
        <taxon>eudicotyledons</taxon>
        <taxon>Gunneridae</taxon>
        <taxon>Pentapetalae</taxon>
        <taxon>rosids</taxon>
        <taxon>fabids</taxon>
        <taxon>Fabales</taxon>
        <taxon>Fabaceae</taxon>
        <taxon>Cercidoideae</taxon>
        <taxon>Cercideae</taxon>
        <taxon>Bauhiniinae</taxon>
        <taxon>Bauhinia</taxon>
    </lineage>
</organism>
<keyword evidence="2" id="KW-1185">Reference proteome</keyword>
<dbReference type="Proteomes" id="UP000828941">
    <property type="component" value="Chromosome 6"/>
</dbReference>
<proteinExistence type="predicted"/>
<accession>A0ACB9NMX1</accession>
<sequence length="132" mass="15083">MAPTEYQFSCSGSPPRPSHTLSHVSKRRLSPMNSNYSNNSTGRRPQYSRESETKACGQRIVNVKSCGCGDIRVRPTSDNHTSPMSRRAKVTVTGSVLNDDAEEEYRVDEAAEKFIEKFYRELRLQKWLDNYC</sequence>
<dbReference type="EMBL" id="CM039431">
    <property type="protein sequence ID" value="KAI4337515.1"/>
    <property type="molecule type" value="Genomic_DNA"/>
</dbReference>